<comment type="cofactor">
    <cofactor evidence="14">
        <name>[2Fe-2S] cluster</name>
        <dbReference type="ChEBI" id="CHEBI:190135"/>
    </cofactor>
    <text evidence="14">Binds 2 [2Fe-2S] clusters.</text>
</comment>
<evidence type="ECO:0000256" key="3">
    <source>
        <dbReference type="ARBA" id="ARBA00022505"/>
    </source>
</evidence>
<feature type="binding site" evidence="14">
    <location>
        <position position="105"/>
    </location>
    <ligand>
        <name>[2Fe-2S] cluster</name>
        <dbReference type="ChEBI" id="CHEBI:190135"/>
        <label>2</label>
    </ligand>
</feature>
<evidence type="ECO:0000256" key="14">
    <source>
        <dbReference type="PIRSR" id="PIRSR000127-3"/>
    </source>
</evidence>
<evidence type="ECO:0008006" key="19">
    <source>
        <dbReference type="Google" id="ProtNLM"/>
    </source>
</evidence>
<dbReference type="PROSITE" id="PS51387">
    <property type="entry name" value="FAD_PCMH"/>
    <property type="match status" value="1"/>
</dbReference>
<proteinExistence type="inferred from homology"/>
<keyword evidence="4" id="KW-0285">Flavoprotein</keyword>
<feature type="binding site" evidence="14">
    <location>
        <position position="102"/>
    </location>
    <ligand>
        <name>[2Fe-2S] cluster</name>
        <dbReference type="ChEBI" id="CHEBI:190135"/>
        <label>2</label>
    </ligand>
</feature>
<keyword evidence="8" id="KW-0560">Oxidoreductase</keyword>
<dbReference type="InterPro" id="IPR005107">
    <property type="entry name" value="CO_DH_flav_C"/>
</dbReference>
<dbReference type="Gene3D" id="3.30.365.10">
    <property type="entry name" value="Aldehyde oxidase/xanthine dehydrogenase, molybdopterin binding domain"/>
    <property type="match status" value="4"/>
</dbReference>
<dbReference type="InterPro" id="IPR006058">
    <property type="entry name" value="2Fe2S_fd_BS"/>
</dbReference>
<feature type="binding site" evidence="13">
    <location>
        <position position="394"/>
    </location>
    <ligand>
        <name>FAD</name>
        <dbReference type="ChEBI" id="CHEBI:57692"/>
    </ligand>
</feature>
<name>A0A2H9TFN5_9FUNG</name>
<feature type="binding site" evidence="13">
    <location>
        <position position="310"/>
    </location>
    <ligand>
        <name>FAD</name>
        <dbReference type="ChEBI" id="CHEBI:57692"/>
    </ligand>
</feature>
<dbReference type="PANTHER" id="PTHR45444:SF3">
    <property type="entry name" value="XANTHINE DEHYDROGENASE"/>
    <property type="match status" value="1"/>
</dbReference>
<dbReference type="Gene3D" id="3.30.465.10">
    <property type="match status" value="1"/>
</dbReference>
<dbReference type="PROSITE" id="PS51085">
    <property type="entry name" value="2FE2S_FER_2"/>
    <property type="match status" value="1"/>
</dbReference>
<dbReference type="InterPro" id="IPR036318">
    <property type="entry name" value="FAD-bd_PCMH-like_sf"/>
</dbReference>
<dbReference type="SUPFAM" id="SSF55447">
    <property type="entry name" value="CO dehydrogenase flavoprotein C-terminal domain-like"/>
    <property type="match status" value="1"/>
</dbReference>
<dbReference type="Gene3D" id="3.30.390.50">
    <property type="entry name" value="CO dehydrogenase flavoprotein, C-terminal domain"/>
    <property type="match status" value="1"/>
</dbReference>
<dbReference type="InterPro" id="IPR036683">
    <property type="entry name" value="CO_DH_flav_C_dom_sf"/>
</dbReference>
<evidence type="ECO:0000259" key="15">
    <source>
        <dbReference type="PROSITE" id="PS51085"/>
    </source>
</evidence>
<dbReference type="SUPFAM" id="SSF56003">
    <property type="entry name" value="Molybdenum cofactor-binding domain"/>
    <property type="match status" value="1"/>
</dbReference>
<feature type="binding site" evidence="14">
    <location>
        <position position="40"/>
    </location>
    <ligand>
        <name>[2Fe-2S] cluster</name>
        <dbReference type="ChEBI" id="CHEBI:190135"/>
        <label>1</label>
    </ligand>
</feature>
<dbReference type="Pfam" id="PF00941">
    <property type="entry name" value="FAD_binding_5"/>
    <property type="match status" value="1"/>
</dbReference>
<evidence type="ECO:0000256" key="10">
    <source>
        <dbReference type="ARBA" id="ARBA00023014"/>
    </source>
</evidence>
<dbReference type="SMART" id="SM01008">
    <property type="entry name" value="Ald_Xan_dh_C"/>
    <property type="match status" value="1"/>
</dbReference>
<dbReference type="InterPro" id="IPR036856">
    <property type="entry name" value="Ald_Oxase/Xan_DH_a/b_sf"/>
</dbReference>
<dbReference type="FunFam" id="3.30.465.10:FF:000004">
    <property type="entry name" value="Xanthine dehydrogenase/oxidase"/>
    <property type="match status" value="1"/>
</dbReference>
<dbReference type="OrthoDB" id="8300278at2759"/>
<feature type="binding site" evidence="13">
    <location>
        <begin position="320"/>
        <end position="324"/>
    </location>
    <ligand>
        <name>FAD</name>
        <dbReference type="ChEBI" id="CHEBI:57692"/>
    </ligand>
</feature>
<dbReference type="FunFam" id="3.30.365.10:FF:000001">
    <property type="entry name" value="Xanthine dehydrogenase oxidase"/>
    <property type="match status" value="1"/>
</dbReference>
<dbReference type="InterPro" id="IPR008274">
    <property type="entry name" value="AldOxase/xan_DH_MoCoBD1"/>
</dbReference>
<dbReference type="PROSITE" id="PS00197">
    <property type="entry name" value="2FE2S_FER_1"/>
    <property type="match status" value="1"/>
</dbReference>
<keyword evidence="18" id="KW-1185">Reference proteome</keyword>
<dbReference type="InterPro" id="IPR001041">
    <property type="entry name" value="2Fe-2S_ferredoxin-type"/>
</dbReference>
<evidence type="ECO:0000313" key="17">
    <source>
        <dbReference type="EMBL" id="PJF16593.1"/>
    </source>
</evidence>
<evidence type="ECO:0000256" key="1">
    <source>
        <dbReference type="ARBA" id="ARBA00001974"/>
    </source>
</evidence>
<dbReference type="SUPFAM" id="SSF47741">
    <property type="entry name" value="CO dehydrogenase ISP C-domain like"/>
    <property type="match status" value="1"/>
</dbReference>
<feature type="binding site" evidence="14">
    <location>
        <position position="747"/>
    </location>
    <ligand>
        <name>Mo-molybdopterin</name>
        <dbReference type="ChEBI" id="CHEBI:71302"/>
    </ligand>
    <ligandPart>
        <name>Mo</name>
        <dbReference type="ChEBI" id="CHEBI:28685"/>
    </ligandPart>
</feature>
<dbReference type="InterPro" id="IPR016167">
    <property type="entry name" value="FAD-bd_PCMH_sub1"/>
</dbReference>
<evidence type="ECO:0000256" key="11">
    <source>
        <dbReference type="ARBA" id="ARBA00034078"/>
    </source>
</evidence>
<evidence type="ECO:0000256" key="4">
    <source>
        <dbReference type="ARBA" id="ARBA00022630"/>
    </source>
</evidence>
<keyword evidence="5 14" id="KW-0001">2Fe-2S</keyword>
<dbReference type="FunFam" id="3.30.43.10:FF:000001">
    <property type="entry name" value="Xanthine dehydrogenase/oxidase"/>
    <property type="match status" value="1"/>
</dbReference>
<dbReference type="InterPro" id="IPR036884">
    <property type="entry name" value="2Fe-2S-bd_dom_sf"/>
</dbReference>
<protein>
    <recommendedName>
        <fullName evidence="19">Xanthine dehydrogenase</fullName>
    </recommendedName>
</protein>
<evidence type="ECO:0000256" key="12">
    <source>
        <dbReference type="PIRSR" id="PIRSR000127-1"/>
    </source>
</evidence>
<dbReference type="Pfam" id="PF00111">
    <property type="entry name" value="Fer2"/>
    <property type="match status" value="1"/>
</dbReference>
<dbReference type="Pfam" id="PF20256">
    <property type="entry name" value="MoCoBD_2"/>
    <property type="match status" value="1"/>
</dbReference>
<gene>
    <name evidence="17" type="ORF">PSACC_03626</name>
</gene>
<feature type="active site" description="Proton acceptor" evidence="12">
    <location>
        <position position="1210"/>
    </location>
</feature>
<feature type="binding site" evidence="14">
    <location>
        <position position="861"/>
    </location>
    <ligand>
        <name>Mo-molybdopterin</name>
        <dbReference type="ChEBI" id="CHEBI:71302"/>
    </ligand>
    <ligandPart>
        <name>Mo</name>
        <dbReference type="ChEBI" id="CHEBI:28685"/>
    </ligandPart>
</feature>
<organism evidence="17 18">
    <name type="scientific">Paramicrosporidium saccamoebae</name>
    <dbReference type="NCBI Taxonomy" id="1246581"/>
    <lineage>
        <taxon>Eukaryota</taxon>
        <taxon>Fungi</taxon>
        <taxon>Fungi incertae sedis</taxon>
        <taxon>Cryptomycota</taxon>
        <taxon>Cryptomycota incertae sedis</taxon>
        <taxon>Paramicrosporidium</taxon>
    </lineage>
</organism>
<evidence type="ECO:0000313" key="18">
    <source>
        <dbReference type="Proteomes" id="UP000240830"/>
    </source>
</evidence>
<dbReference type="GO" id="GO:0051537">
    <property type="term" value="F:2 iron, 2 sulfur cluster binding"/>
    <property type="evidence" value="ECO:0007669"/>
    <property type="project" value="UniProtKB-KW"/>
</dbReference>
<dbReference type="Gene3D" id="3.90.1170.50">
    <property type="entry name" value="Aldehyde oxidase/xanthine dehydrogenase, a/b hammerhead"/>
    <property type="match status" value="1"/>
</dbReference>
<dbReference type="Proteomes" id="UP000240830">
    <property type="component" value="Unassembled WGS sequence"/>
</dbReference>
<dbReference type="InterPro" id="IPR037165">
    <property type="entry name" value="AldOxase/xan_DH_Mopterin-bd_sf"/>
</dbReference>
<keyword evidence="10 14" id="KW-0411">Iron-sulfur</keyword>
<evidence type="ECO:0000256" key="13">
    <source>
        <dbReference type="PIRSR" id="PIRSR000127-2"/>
    </source>
</evidence>
<dbReference type="GO" id="GO:0043546">
    <property type="term" value="F:molybdopterin cofactor binding"/>
    <property type="evidence" value="ECO:0007669"/>
    <property type="project" value="InterPro"/>
</dbReference>
<dbReference type="GO" id="GO:0016491">
    <property type="term" value="F:oxidoreductase activity"/>
    <property type="evidence" value="ECO:0007669"/>
    <property type="project" value="UniProtKB-KW"/>
</dbReference>
<dbReference type="InterPro" id="IPR016166">
    <property type="entry name" value="FAD-bd_PCMH"/>
</dbReference>
<dbReference type="SUPFAM" id="SSF54665">
    <property type="entry name" value="CO dehydrogenase molybdoprotein N-domain-like"/>
    <property type="match status" value="1"/>
</dbReference>
<comment type="similarity">
    <text evidence="2">Belongs to the xanthine dehydrogenase family.</text>
</comment>
<comment type="caution">
    <text evidence="17">The sequence shown here is derived from an EMBL/GenBank/DDBJ whole genome shotgun (WGS) entry which is preliminary data.</text>
</comment>
<feature type="binding site" evidence="14">
    <location>
        <position position="135"/>
    </location>
    <ligand>
        <name>[2Fe-2S] cluster</name>
        <dbReference type="ChEBI" id="CHEBI:190135"/>
        <label>2</label>
    </ligand>
</feature>
<comment type="cofactor">
    <cofactor evidence="11">
        <name>[2Fe-2S] cluster</name>
        <dbReference type="ChEBI" id="CHEBI:190135"/>
    </cofactor>
</comment>
<feature type="binding site" evidence="14">
    <location>
        <position position="133"/>
    </location>
    <ligand>
        <name>[2Fe-2S] cluster</name>
        <dbReference type="ChEBI" id="CHEBI:190135"/>
        <label>2</label>
    </ligand>
</feature>
<dbReference type="EMBL" id="MTSL01000213">
    <property type="protein sequence ID" value="PJF16593.1"/>
    <property type="molecule type" value="Genomic_DNA"/>
</dbReference>
<keyword evidence="3 14" id="KW-0500">Molybdenum</keyword>
<dbReference type="Pfam" id="PF01315">
    <property type="entry name" value="Ald_Xan_dh_C"/>
    <property type="match status" value="1"/>
</dbReference>
<evidence type="ECO:0000256" key="2">
    <source>
        <dbReference type="ARBA" id="ARBA00006849"/>
    </source>
</evidence>
<evidence type="ECO:0000256" key="7">
    <source>
        <dbReference type="ARBA" id="ARBA00022827"/>
    </source>
</evidence>
<dbReference type="PANTHER" id="PTHR45444">
    <property type="entry name" value="XANTHINE DEHYDROGENASE"/>
    <property type="match status" value="1"/>
</dbReference>
<keyword evidence="9 14" id="KW-0408">Iron</keyword>
<dbReference type="InterPro" id="IPR002346">
    <property type="entry name" value="Mopterin_DH_FAD-bd"/>
</dbReference>
<dbReference type="Gene3D" id="1.10.150.120">
    <property type="entry name" value="[2Fe-2S]-binding domain"/>
    <property type="match status" value="1"/>
</dbReference>
<accession>A0A2H9TFN5</accession>
<feature type="binding site" evidence="13">
    <location>
        <position position="333"/>
    </location>
    <ligand>
        <name>FAD</name>
        <dbReference type="ChEBI" id="CHEBI:57692"/>
    </ligand>
</feature>
<reference evidence="17 18" key="1">
    <citation type="submission" date="2016-10" db="EMBL/GenBank/DDBJ databases">
        <title>The genome of Paramicrosporidium saccamoebae is the missing link in understanding Cryptomycota and Microsporidia evolution.</title>
        <authorList>
            <person name="Quandt C.A."/>
            <person name="Beaudet D."/>
            <person name="Corsaro D."/>
            <person name="Michel R."/>
            <person name="Corradi N."/>
            <person name="James T."/>
        </authorList>
    </citation>
    <scope>NUCLEOTIDE SEQUENCE [LARGE SCALE GENOMIC DNA]</scope>
    <source>
        <strain evidence="17 18">KSL3</strain>
    </source>
</reference>
<feature type="binding site" evidence="14">
    <location>
        <position position="45"/>
    </location>
    <ligand>
        <name>[2Fe-2S] cluster</name>
        <dbReference type="ChEBI" id="CHEBI:190135"/>
        <label>1</label>
    </ligand>
</feature>
<dbReference type="Gene3D" id="3.30.43.10">
    <property type="entry name" value="Uridine Diphospho-n-acetylenolpyruvylglucosamine Reductase, domain 2"/>
    <property type="match status" value="1"/>
</dbReference>
<keyword evidence="7 13" id="KW-0274">FAD</keyword>
<dbReference type="Pfam" id="PF03450">
    <property type="entry name" value="CO_deh_flav_C"/>
    <property type="match status" value="1"/>
</dbReference>
<dbReference type="InterPro" id="IPR016208">
    <property type="entry name" value="Ald_Oxase/xanthine_DH-like"/>
</dbReference>
<dbReference type="SMART" id="SM01092">
    <property type="entry name" value="CO_deh_flav_C"/>
    <property type="match status" value="1"/>
</dbReference>
<evidence type="ECO:0000256" key="8">
    <source>
        <dbReference type="ARBA" id="ARBA00023002"/>
    </source>
</evidence>
<comment type="cofactor">
    <cofactor evidence="1 13">
        <name>FAD</name>
        <dbReference type="ChEBI" id="CHEBI:57692"/>
    </cofactor>
</comment>
<dbReference type="InterPro" id="IPR002888">
    <property type="entry name" value="2Fe-2S-bd"/>
</dbReference>
<dbReference type="Gene3D" id="3.10.20.30">
    <property type="match status" value="1"/>
</dbReference>
<feature type="binding site" evidence="13">
    <location>
        <position position="751"/>
    </location>
    <ligand>
        <name>substrate</name>
    </ligand>
</feature>
<feature type="binding site" evidence="13">
    <location>
        <position position="829"/>
    </location>
    <ligand>
        <name>substrate</name>
    </ligand>
</feature>
<dbReference type="InterPro" id="IPR022407">
    <property type="entry name" value="OxRdtase_Mopterin_BS"/>
</dbReference>
<dbReference type="AlphaFoldDB" id="A0A2H9TFN5"/>
<dbReference type="Pfam" id="PF01799">
    <property type="entry name" value="Fer2_2"/>
    <property type="match status" value="1"/>
</dbReference>
<feature type="binding site" evidence="14">
    <location>
        <position position="716"/>
    </location>
    <ligand>
        <name>Mo-molybdopterin</name>
        <dbReference type="ChEBI" id="CHEBI:71302"/>
    </ligand>
    <ligandPart>
        <name>Mo</name>
        <dbReference type="ChEBI" id="CHEBI:28685"/>
    </ligandPart>
</feature>
<dbReference type="SUPFAM" id="SSF56176">
    <property type="entry name" value="FAD-binding/transporter-associated domain-like"/>
    <property type="match status" value="1"/>
</dbReference>
<evidence type="ECO:0000256" key="5">
    <source>
        <dbReference type="ARBA" id="ARBA00022714"/>
    </source>
</evidence>
<feature type="binding site" evidence="14">
    <location>
        <position position="1028"/>
    </location>
    <ligand>
        <name>Mo-molybdopterin</name>
        <dbReference type="ChEBI" id="CHEBI:71302"/>
    </ligand>
    <ligandPart>
        <name>Mo</name>
        <dbReference type="ChEBI" id="CHEBI:28685"/>
    </ligandPart>
</feature>
<evidence type="ECO:0000259" key="16">
    <source>
        <dbReference type="PROSITE" id="PS51387"/>
    </source>
</evidence>
<feature type="binding site" evidence="14">
    <location>
        <position position="64"/>
    </location>
    <ligand>
        <name>[2Fe-2S] cluster</name>
        <dbReference type="ChEBI" id="CHEBI:190135"/>
        <label>1</label>
    </ligand>
</feature>
<dbReference type="GO" id="GO:0005506">
    <property type="term" value="F:iron ion binding"/>
    <property type="evidence" value="ECO:0007669"/>
    <property type="project" value="InterPro"/>
</dbReference>
<dbReference type="InterPro" id="IPR046867">
    <property type="entry name" value="AldOxase/xan_DH_MoCoBD2"/>
</dbReference>
<feature type="binding site" evidence="14">
    <location>
        <position position="48"/>
    </location>
    <ligand>
        <name>[2Fe-2S] cluster</name>
        <dbReference type="ChEBI" id="CHEBI:190135"/>
        <label>1</label>
    </ligand>
</feature>
<dbReference type="PIRSF" id="PIRSF000127">
    <property type="entry name" value="Xanthine_DH"/>
    <property type="match status" value="1"/>
</dbReference>
<dbReference type="PROSITE" id="PS00559">
    <property type="entry name" value="MOLYBDOPTERIN_EUK"/>
    <property type="match status" value="1"/>
</dbReference>
<feature type="binding site" evidence="13">
    <location>
        <begin position="237"/>
        <end position="244"/>
    </location>
    <ligand>
        <name>FAD</name>
        <dbReference type="ChEBI" id="CHEBI:57692"/>
    </ligand>
</feature>
<dbReference type="InterPro" id="IPR000674">
    <property type="entry name" value="Ald_Oxase/Xan_DH_a/b"/>
</dbReference>
<evidence type="ECO:0000256" key="9">
    <source>
        <dbReference type="ARBA" id="ARBA00023004"/>
    </source>
</evidence>
<evidence type="ECO:0000256" key="6">
    <source>
        <dbReference type="ARBA" id="ARBA00022723"/>
    </source>
</evidence>
<dbReference type="InterPro" id="IPR016169">
    <property type="entry name" value="FAD-bd_PCMH_sub2"/>
</dbReference>
<feature type="domain" description="2Fe-2S ferredoxin-type" evidence="15">
    <location>
        <begin position="2"/>
        <end position="82"/>
    </location>
</feature>
<sequence length="1277" mass="139786">MSEFVTWINGKEYRRDTIDTEQTLLQFLRQQGLTGSKLGCGEGGCGACTIILYTPNKCATRNACILPLAAVHEKAVLTVEGLGNTTRPHMIQREMAGDASQCGFCTPGFVMSVYAAWRNGITEVEEVLDGNLCRCTGYRPIIDAVQRVCAMGDQCCRVRKQDPPTVPIEPTEMTADSSIESTASRSPDQEIIYPPGLAMRLRMSQKMVTFGGRVKWIRPVTLEELIEQKEINPGAKIVFGNTEVGVETKLKGQFYPIMIYAGDIPQLNYIQALADGVQFGAGVCLTDMKEHCKNSPDQGLQALYEMLRWFAGTQIRNAASWAGNVATASPISDLNPVWCVLDAKLTVASKEGNRSVDMSSFFLGYRKTALQTAEVITAIQIRNRRKGEFVMAYKQSKRRDDDIAIVNAAFCVELDDDNRVTQCSMAFGGMGPMTIMSKTASAALIGQIWTAEGVAEETTTNLQAELALAADAVGGMTDYRNALVSSFFFKFYLHVASEIGMQLAEEQVSAIAPRKALPYTSTQIHPTPEGKQCTGQAIPHLSALKHSTGTAQYVDDLPQVHGELHAGLLLSSRSHAKIRRLETSPAYEVPGVVEVVTWRDVRGTNQIGPVFKDERVFVEDEVTSCGQIVALVLAEDQRTAQRAARLIEEAIEAGSFYSPSRKLEKGDAQAAIASSPIVVNGNCYIGGQEHFYLETQAALVIPKPEDAEYEIIASTQSPTEAQLFASHVLDIPAHKVTCRVKRLGGGFGGKETRSNFLVAALAVAAQRCGRPVRCMLDRDEDMIFSGQRHPFKMHYRAGMDAEGVLQGVEIELFSNGGHSLDLSLGVLERAMTTINNSYHFPASVVHGRVCKTNLPSNTAFRGFGCPQGNFFCETIIEHLAQVSRIDPHVIRRKNLYVDGNVTPFGMEMEDTPLVRMWEELVVSSEYMARLQKVKEFNAVNRWKKRGIAIIPTTFGVAFGVRFLNQAGALVHIYRDGSILLTHGGVEMGQGLHTKMTQIAADVFGVALDQVHFNETSTATVPNTSPSAASVSSDLNGMAVLRACTILMERLQPLIDAHPSASFQETVGRAYNERIDLSARGFYATPDLGFDWTTGTGRLYNYFTYGVGVSEVEIDVLTGDHTVLRTDILMDLGRSLNPTVDIGQIEGAFTQGLGLFTMEQPLYLSTGMLLNRGPGGYKIPTAGDIPRQFHVALLKDRENHRAVHSSKAVGEPPLFLAASVLFAIQHAVRSARRDAIHDCPPLVMDSPATAERIRLACGDAFVAVENPRLNKQAWCFEV</sequence>
<dbReference type="Pfam" id="PF02738">
    <property type="entry name" value="MoCoBD_1"/>
    <property type="match status" value="1"/>
</dbReference>
<keyword evidence="6 14" id="KW-0479">Metal-binding</keyword>
<feature type="binding site" evidence="13">
    <location>
        <position position="863"/>
    </location>
    <ligand>
        <name>substrate</name>
    </ligand>
</feature>
<dbReference type="InterPro" id="IPR012675">
    <property type="entry name" value="Beta-grasp_dom_sf"/>
</dbReference>
<comment type="cofactor">
    <cofactor evidence="14">
        <name>Mo-molybdopterin</name>
        <dbReference type="ChEBI" id="CHEBI:71302"/>
    </cofactor>
    <text evidence="14">Binds 1 Mo-molybdopterin (Mo-MPT) cofactor per subunit.</text>
</comment>
<dbReference type="STRING" id="1246581.A0A2H9TFN5"/>
<dbReference type="InterPro" id="IPR036010">
    <property type="entry name" value="2Fe-2S_ferredoxin-like_sf"/>
</dbReference>
<dbReference type="FunFam" id="3.30.365.10:FF:000004">
    <property type="entry name" value="Xanthine dehydrogenase oxidase"/>
    <property type="match status" value="1"/>
</dbReference>
<feature type="domain" description="FAD-binding PCMH-type" evidence="16">
    <location>
        <begin position="209"/>
        <end position="386"/>
    </location>
</feature>
<dbReference type="GO" id="GO:0071949">
    <property type="term" value="F:FAD binding"/>
    <property type="evidence" value="ECO:0007669"/>
    <property type="project" value="InterPro"/>
</dbReference>
<dbReference type="SUPFAM" id="SSF54292">
    <property type="entry name" value="2Fe-2S ferredoxin-like"/>
    <property type="match status" value="1"/>
</dbReference>